<dbReference type="PATRIC" id="fig|243230.17.peg.746"/>
<feature type="chain" id="PRO_5009974326" evidence="1">
    <location>
        <begin position="26"/>
        <end position="342"/>
    </location>
</feature>
<dbReference type="Proteomes" id="UP000002524">
    <property type="component" value="Chromosome 1"/>
</dbReference>
<dbReference type="InParanoid" id="Q9RWU6"/>
<evidence type="ECO:0000313" key="3">
    <source>
        <dbReference type="Proteomes" id="UP000002524"/>
    </source>
</evidence>
<dbReference type="EnsemblBacteria" id="AAF10151">
    <property type="protein sequence ID" value="AAF10151"/>
    <property type="gene ID" value="DR_0569"/>
</dbReference>
<dbReference type="PIR" id="G75502">
    <property type="entry name" value="G75502"/>
</dbReference>
<keyword evidence="3" id="KW-1185">Reference proteome</keyword>
<evidence type="ECO:0000256" key="1">
    <source>
        <dbReference type="SAM" id="SignalP"/>
    </source>
</evidence>
<dbReference type="STRING" id="243230.DR_0569"/>
<keyword evidence="1" id="KW-0732">Signal</keyword>
<accession>Q9RWU6</accession>
<dbReference type="KEGG" id="dra:DR_0569"/>
<dbReference type="OrthoDB" id="57480at2"/>
<protein>
    <submittedName>
        <fullName evidence="2">Uncharacterized protein</fullName>
    </submittedName>
</protein>
<organism evidence="2 3">
    <name type="scientific">Deinococcus radiodurans (strain ATCC 13939 / DSM 20539 / JCM 16871 / CCUG 27074 / LMG 4051 / NBRC 15346 / NCIMB 9279 / VKM B-1422 / R1)</name>
    <dbReference type="NCBI Taxonomy" id="243230"/>
    <lineage>
        <taxon>Bacteria</taxon>
        <taxon>Thermotogati</taxon>
        <taxon>Deinococcota</taxon>
        <taxon>Deinococci</taxon>
        <taxon>Deinococcales</taxon>
        <taxon>Deinococcaceae</taxon>
        <taxon>Deinococcus</taxon>
    </lineage>
</organism>
<dbReference type="EMBL" id="AE000513">
    <property type="protein sequence ID" value="AAF10151.1"/>
    <property type="molecule type" value="Genomic_DNA"/>
</dbReference>
<reference evidence="2 3" key="1">
    <citation type="journal article" date="1999" name="Science">
        <title>Genome sequence of the radioresistant bacterium Deinococcus radiodurans R1.</title>
        <authorList>
            <person name="White O."/>
            <person name="Eisen J.A."/>
            <person name="Heidelberg J.F."/>
            <person name="Hickey E.K."/>
            <person name="Peterson J.D."/>
            <person name="Dodson R.J."/>
            <person name="Haft D.H."/>
            <person name="Gwinn M.L."/>
            <person name="Nelson W.C."/>
            <person name="Richardson D.L."/>
            <person name="Moffat K.S."/>
            <person name="Qin H."/>
            <person name="Jiang L."/>
            <person name="Pamphile W."/>
            <person name="Crosby M."/>
            <person name="Shen M."/>
            <person name="Vamathevan J.J."/>
            <person name="Lam P."/>
            <person name="McDonald L."/>
            <person name="Utterback T."/>
            <person name="Zalewski C."/>
            <person name="Makarova K.S."/>
            <person name="Aravind L."/>
            <person name="Daly M.J."/>
            <person name="Minton K.W."/>
            <person name="Fleischmann R.D."/>
            <person name="Ketchum K.A."/>
            <person name="Nelson K.E."/>
            <person name="Salzberg S."/>
            <person name="Smith H.O."/>
            <person name="Venter J.C."/>
            <person name="Fraser C.M."/>
        </authorList>
    </citation>
    <scope>NUCLEOTIDE SEQUENCE [LARGE SCALE GENOMIC DNA]</scope>
    <source>
        <strain evidence="3">ATCC 13939 / DSM 20539 / JCM 16871 / LMG 4051 / NBRC 15346 / NCIMB 9279 / R1 / VKM B-1422</strain>
    </source>
</reference>
<dbReference type="GeneID" id="69516811"/>
<gene>
    <name evidence="2" type="ordered locus">DR_0569</name>
</gene>
<dbReference type="HOGENOM" id="CLU_813101_0_0_0"/>
<dbReference type="RefSeq" id="WP_010887214.1">
    <property type="nucleotide sequence ID" value="NC_001263.1"/>
</dbReference>
<sequence>MTNRRNKALLLAGFCASLLSTSALAATRVPGTYTYYSVIKDPITDLNKSMVSIDEVNDTAGLTALTVRCSDRDNAALWITLNSKNMLLSEDDAYAGNLPALTVRLGQDAPVVLRSSEVVSVSDSSDNFKGKAVGFQGAAARSMVSGLLSGKNVVVRVNRPAGGQPLTYTFPAQGFSQAWSAVRACAPFGTGSAARTPAPLPSGTRAAEAPKFTRWYFTTCRDASSGAVRTGLLAGRAALCDLVIETIPNGARPVSATFHYELEYREGGRTGKLPLTADDHWPPAGGPVTRFRNEGSNLVFTLPLNVRVRSERVYTSINVTAEITFNNGSVKRVYEPLPVRPN</sequence>
<dbReference type="eggNOG" id="COG0515">
    <property type="taxonomic scope" value="Bacteria"/>
</dbReference>
<evidence type="ECO:0000313" key="2">
    <source>
        <dbReference type="EMBL" id="AAF10151.1"/>
    </source>
</evidence>
<feature type="signal peptide" evidence="1">
    <location>
        <begin position="1"/>
        <end position="25"/>
    </location>
</feature>
<dbReference type="AlphaFoldDB" id="Q9RWU6"/>
<name>Q9RWU6_DEIRA</name>
<proteinExistence type="predicted"/>
<dbReference type="PaxDb" id="243230-DR_0569"/>